<feature type="transmembrane region" description="Helical" evidence="1">
    <location>
        <begin position="166"/>
        <end position="190"/>
    </location>
</feature>
<dbReference type="NCBIfam" id="NF038065">
    <property type="entry name" value="Pr6Pr"/>
    <property type="match status" value="1"/>
</dbReference>
<dbReference type="Proteomes" id="UP000774570">
    <property type="component" value="Unassembled WGS sequence"/>
</dbReference>
<evidence type="ECO:0000256" key="1">
    <source>
        <dbReference type="SAM" id="Phobius"/>
    </source>
</evidence>
<reference evidence="2 3" key="1">
    <citation type="submission" date="2021-07" db="EMBL/GenBank/DDBJ databases">
        <title>Actinomadura sp. PM05-2 isolated from lichen.</title>
        <authorList>
            <person name="Somphong A."/>
            <person name="Phongsopitanun W."/>
            <person name="Tanasupawat S."/>
            <person name="Peongsungnone V."/>
        </authorList>
    </citation>
    <scope>NUCLEOTIDE SEQUENCE [LARGE SCALE GENOMIC DNA]</scope>
    <source>
        <strain evidence="2 3">PM05-2</strain>
    </source>
</reference>
<feature type="transmembrane region" description="Helical" evidence="1">
    <location>
        <begin position="99"/>
        <end position="115"/>
    </location>
</feature>
<dbReference type="EMBL" id="JAIBOA010000001">
    <property type="protein sequence ID" value="MBW8480971.1"/>
    <property type="molecule type" value="Genomic_DNA"/>
</dbReference>
<comment type="caution">
    <text evidence="2">The sequence shown here is derived from an EMBL/GenBank/DDBJ whole genome shotgun (WGS) entry which is preliminary data.</text>
</comment>
<gene>
    <name evidence="2" type="ORF">K1Y72_01225</name>
</gene>
<name>A0ABS7FKT9_9ACTN</name>
<keyword evidence="3" id="KW-1185">Reference proteome</keyword>
<dbReference type="RefSeq" id="WP_220162352.1">
    <property type="nucleotide sequence ID" value="NZ_JAIBOA010000001.1"/>
</dbReference>
<accession>A0ABS7FKT9</accession>
<proteinExistence type="predicted"/>
<evidence type="ECO:0000313" key="2">
    <source>
        <dbReference type="EMBL" id="MBW8480971.1"/>
    </source>
</evidence>
<feature type="transmembrane region" description="Helical" evidence="1">
    <location>
        <begin position="69"/>
        <end position="87"/>
    </location>
</feature>
<protein>
    <submittedName>
        <fullName evidence="2">Pr6Pr family membrane protein</fullName>
    </submittedName>
</protein>
<keyword evidence="1" id="KW-0472">Membrane</keyword>
<sequence length="212" mass="23139">MRGLVTAWRAGCGLLALGTVAVAYAFRRPGLDAVDFWSYWTNLSNCLGGLVLLAGALPGRRGGAALDRLRGAAALYLAITGVVYALLLGGEVANWPGWVQHRLMPVALPLDWLLFTPVRRLPPWRTLLAWLAVPLGYLGYVLAHGARTRWYPYPFLNADRYGYPAVAGYALLLAGIFTAAAAALLVWADLRRRLLRLGKRLAGVPSWVRETS</sequence>
<keyword evidence="1" id="KW-0812">Transmembrane</keyword>
<evidence type="ECO:0000313" key="3">
    <source>
        <dbReference type="Proteomes" id="UP000774570"/>
    </source>
</evidence>
<keyword evidence="1" id="KW-1133">Transmembrane helix</keyword>
<dbReference type="InterPro" id="IPR049713">
    <property type="entry name" value="Pr6Pr-like"/>
</dbReference>
<feature type="transmembrane region" description="Helical" evidence="1">
    <location>
        <begin position="127"/>
        <end position="146"/>
    </location>
</feature>
<organism evidence="2 3">
    <name type="scientific">Actinomadura parmotrematis</name>
    <dbReference type="NCBI Taxonomy" id="2864039"/>
    <lineage>
        <taxon>Bacteria</taxon>
        <taxon>Bacillati</taxon>
        <taxon>Actinomycetota</taxon>
        <taxon>Actinomycetes</taxon>
        <taxon>Streptosporangiales</taxon>
        <taxon>Thermomonosporaceae</taxon>
        <taxon>Actinomadura</taxon>
    </lineage>
</organism>
<feature type="transmembrane region" description="Helical" evidence="1">
    <location>
        <begin position="39"/>
        <end position="57"/>
    </location>
</feature>